<evidence type="ECO:0000256" key="12">
    <source>
        <dbReference type="ARBA" id="ARBA00023136"/>
    </source>
</evidence>
<evidence type="ECO:0000259" key="15">
    <source>
        <dbReference type="Pfam" id="PF08409"/>
    </source>
</evidence>
<feature type="repeat" description="TPR" evidence="13">
    <location>
        <begin position="815"/>
        <end position="848"/>
    </location>
</feature>
<keyword evidence="12 14" id="KW-0472">Membrane</keyword>
<evidence type="ECO:0000256" key="11">
    <source>
        <dbReference type="ARBA" id="ARBA00022989"/>
    </source>
</evidence>
<feature type="repeat" description="TPR" evidence="13">
    <location>
        <begin position="778"/>
        <end position="811"/>
    </location>
</feature>
<dbReference type="Pfam" id="PF08409">
    <property type="entry name" value="TMTC_DUF1736"/>
    <property type="match status" value="1"/>
</dbReference>
<dbReference type="InterPro" id="IPR011990">
    <property type="entry name" value="TPR-like_helical_dom_sf"/>
</dbReference>
<dbReference type="SUPFAM" id="SSF48452">
    <property type="entry name" value="TPR-like"/>
    <property type="match status" value="2"/>
</dbReference>
<evidence type="ECO:0000313" key="16">
    <source>
        <dbReference type="EMBL" id="CAB3267129.1"/>
    </source>
</evidence>
<gene>
    <name evidence="16" type="primary">Tmtc2</name>
</gene>
<comment type="similarity">
    <text evidence="4">Belongs to the TMTC family.</text>
</comment>
<evidence type="ECO:0000256" key="14">
    <source>
        <dbReference type="SAM" id="Phobius"/>
    </source>
</evidence>
<evidence type="ECO:0000256" key="10">
    <source>
        <dbReference type="ARBA" id="ARBA00022824"/>
    </source>
</evidence>
<comment type="pathway">
    <text evidence="3">Protein modification; protein glycosylation.</text>
</comment>
<dbReference type="PANTHER" id="PTHR44216:SF3">
    <property type="entry name" value="PROTEIN O-MANNOSYL-TRANSFERASE TMTC2"/>
    <property type="match status" value="1"/>
</dbReference>
<keyword evidence="6" id="KW-0808">Transferase</keyword>
<dbReference type="InterPro" id="IPR052384">
    <property type="entry name" value="TMTC_O-mannosyltransferase"/>
</dbReference>
<dbReference type="AlphaFoldDB" id="A0A6F9DVH3"/>
<dbReference type="Pfam" id="PF13432">
    <property type="entry name" value="TPR_16"/>
    <property type="match status" value="3"/>
</dbReference>
<keyword evidence="8" id="KW-0677">Repeat</keyword>
<dbReference type="EC" id="2.4.1.109" evidence="5"/>
<dbReference type="InterPro" id="IPR019734">
    <property type="entry name" value="TPR_rpt"/>
</dbReference>
<dbReference type="PROSITE" id="PS50293">
    <property type="entry name" value="TPR_REGION"/>
    <property type="match status" value="2"/>
</dbReference>
<evidence type="ECO:0000256" key="7">
    <source>
        <dbReference type="ARBA" id="ARBA00022692"/>
    </source>
</evidence>
<evidence type="ECO:0000256" key="13">
    <source>
        <dbReference type="PROSITE-ProRule" id="PRU00339"/>
    </source>
</evidence>
<evidence type="ECO:0000256" key="3">
    <source>
        <dbReference type="ARBA" id="ARBA00004922"/>
    </source>
</evidence>
<evidence type="ECO:0000256" key="1">
    <source>
        <dbReference type="ARBA" id="ARBA00004141"/>
    </source>
</evidence>
<evidence type="ECO:0000256" key="9">
    <source>
        <dbReference type="ARBA" id="ARBA00022803"/>
    </source>
</evidence>
<protein>
    <recommendedName>
        <fullName evidence="5">dolichyl-phosphate-mannose--protein mannosyltransferase</fullName>
        <ecNumber evidence="5">2.4.1.109</ecNumber>
    </recommendedName>
</protein>
<feature type="transmembrane region" description="Helical" evidence="14">
    <location>
        <begin position="590"/>
        <end position="613"/>
    </location>
</feature>
<feature type="transmembrane region" description="Helical" evidence="14">
    <location>
        <begin position="558"/>
        <end position="584"/>
    </location>
</feature>
<dbReference type="EMBL" id="LR791267">
    <property type="protein sequence ID" value="CAB3267129.1"/>
    <property type="molecule type" value="mRNA"/>
</dbReference>
<keyword evidence="10" id="KW-0256">Endoplasmic reticulum</keyword>
<evidence type="ECO:0000256" key="2">
    <source>
        <dbReference type="ARBA" id="ARBA00004240"/>
    </source>
</evidence>
<dbReference type="PANTHER" id="PTHR44216">
    <property type="entry name" value="PROTEIN O-MANNOSYL-TRANSFERASE TMTC2"/>
    <property type="match status" value="1"/>
</dbReference>
<dbReference type="PROSITE" id="PS50005">
    <property type="entry name" value="TPR"/>
    <property type="match status" value="7"/>
</dbReference>
<evidence type="ECO:0000256" key="4">
    <source>
        <dbReference type="ARBA" id="ARBA00007882"/>
    </source>
</evidence>
<feature type="repeat" description="TPR" evidence="13">
    <location>
        <begin position="699"/>
        <end position="732"/>
    </location>
</feature>
<accession>A0A6F9DVH3</accession>
<dbReference type="SMART" id="SM00028">
    <property type="entry name" value="TPR"/>
    <property type="match status" value="8"/>
</dbReference>
<dbReference type="Gene3D" id="1.25.40.10">
    <property type="entry name" value="Tetratricopeptide repeat domain"/>
    <property type="match status" value="4"/>
</dbReference>
<dbReference type="Pfam" id="PF13181">
    <property type="entry name" value="TPR_8"/>
    <property type="match status" value="2"/>
</dbReference>
<feature type="repeat" description="TPR" evidence="13">
    <location>
        <begin position="849"/>
        <end position="882"/>
    </location>
</feature>
<feature type="transmembrane region" description="Helical" evidence="14">
    <location>
        <begin position="625"/>
        <end position="643"/>
    </location>
</feature>
<feature type="repeat" description="TPR" evidence="13">
    <location>
        <begin position="665"/>
        <end position="698"/>
    </location>
</feature>
<evidence type="ECO:0000256" key="5">
    <source>
        <dbReference type="ARBA" id="ARBA00012839"/>
    </source>
</evidence>
<dbReference type="GO" id="GO:0005789">
    <property type="term" value="C:endoplasmic reticulum membrane"/>
    <property type="evidence" value="ECO:0007669"/>
    <property type="project" value="TreeGrafter"/>
</dbReference>
<proteinExistence type="evidence at transcript level"/>
<feature type="transmembrane region" description="Helical" evidence="14">
    <location>
        <begin position="433"/>
        <end position="451"/>
    </location>
</feature>
<feature type="transmembrane region" description="Helical" evidence="14">
    <location>
        <begin position="383"/>
        <end position="402"/>
    </location>
</feature>
<organism evidence="16">
    <name type="scientific">Phallusia mammillata</name>
    <dbReference type="NCBI Taxonomy" id="59560"/>
    <lineage>
        <taxon>Eukaryota</taxon>
        <taxon>Metazoa</taxon>
        <taxon>Chordata</taxon>
        <taxon>Tunicata</taxon>
        <taxon>Ascidiacea</taxon>
        <taxon>Phlebobranchia</taxon>
        <taxon>Ascidiidae</taxon>
        <taxon>Phallusia</taxon>
    </lineage>
</organism>
<reference evidence="16" key="1">
    <citation type="submission" date="2020-04" db="EMBL/GenBank/DDBJ databases">
        <authorList>
            <person name="Neveu A P."/>
        </authorList>
    </citation>
    <scope>NUCLEOTIDE SEQUENCE</scope>
    <source>
        <tissue evidence="16">Whole embryo</tissue>
    </source>
</reference>
<comment type="subcellular location">
    <subcellularLocation>
        <location evidence="2">Endoplasmic reticulum</location>
    </subcellularLocation>
    <subcellularLocation>
        <location evidence="1">Membrane</location>
        <topology evidence="1">Multi-pass membrane protein</topology>
    </subcellularLocation>
</comment>
<dbReference type="GO" id="GO:0004169">
    <property type="term" value="F:dolichyl-phosphate-mannose-protein mannosyltransferase activity"/>
    <property type="evidence" value="ECO:0007669"/>
    <property type="project" value="UniProtKB-EC"/>
</dbReference>
<keyword evidence="7 14" id="KW-0812">Transmembrane</keyword>
<feature type="repeat" description="TPR" evidence="13">
    <location>
        <begin position="953"/>
        <end position="986"/>
    </location>
</feature>
<keyword evidence="9 13" id="KW-0802">TPR repeat</keyword>
<name>A0A6F9DVH3_9ASCI</name>
<feature type="domain" description="DUF1736" evidence="15">
    <location>
        <begin position="412"/>
        <end position="483"/>
    </location>
</feature>
<evidence type="ECO:0000256" key="8">
    <source>
        <dbReference type="ARBA" id="ARBA00022737"/>
    </source>
</evidence>
<keyword evidence="11 14" id="KW-1133">Transmembrane helix</keyword>
<evidence type="ECO:0000256" key="6">
    <source>
        <dbReference type="ARBA" id="ARBA00022679"/>
    </source>
</evidence>
<dbReference type="UniPathway" id="UPA00378"/>
<sequence>MKGSISTGAVCATVAALVYSNTFNAEFVYDDNRAIISNPDVVQTTPISHLFINDFWGTPLSHSGSHHSYRPLTVLTFRLTHALFGLNPCAYHVTNVFLHALTTFLLCHVISSVLRLTNAKVLLAGLIFALHPIHTEAVAGIVGRADVMATLFFLGTLLCYHKATGETSHAGGIPLPATGSLLPRSKVQTLTHRNKTLKGKRKRKSGKRNNRQIWRECTIGERSHTAISSSLQMEYYKTDLEPFKVEKATESDDSHTTADTYDSISSSSSIISEEDATASLFSEIKPPNSELKRRQCMDNANNNVSTEGCTQGFSTEVDFSGREVLFLALSFVLATASLLSKEPGYCALPVCVVYDLWIRHRLGIFGALKAILSKDPKWRSLRIRIFSSFFFTTFLITTRIMLPIILSEGKSRVPGFSPSDNPAAACENFRSRALTFTYLLAVNAAMLVFPVRQSFDWSMGSVPIVENFSDPRNSCTLAFFATFLWLVKVVWDHLRKLDVGDDVRIDDDHNNLRRYSSASSCDEEHSMEQKTSKDLFPVVEVKVHHLTHSDSLSSAASITILIFSLITMLFSFLPASNLFFYVGFVIAERVLYLPSIGSTLLITQAIFLTRDYMRRRYPNLGSHHFVFKSVLFCALACLASRTWTRNYAWKNELSLYSSGIDVNPAKAWANLGNVYRSQELRHKAEEAYVAALRHRPNMADVHYNLGVLYQEEKRYREAEQRYIDAIKYRPKLVLAHLNLGVTLSEQGRKQEAKKVYEQAALIDDEDVRDPRAHSRGRTSSLYNLGCLLADEGRHVEAVSAYQRALKMRPIGYQTHSLLNMLGQSFFHLGRYEEAELTFDQSLSAKPDHVLTHLTYARLLNHVGRFDQSERLYKAALDLDPDHLSTYQHYGNFLTARGRHGDAARLMTQAVASSHGSRDYEVVMNAANAYRQAKSYSEAEKYYRMATQISPQFASAHMNLGAILHLRGKYTEAKSSYVTALSIKPDDVMIKENLGKLEKIMKNLDKK</sequence>
<feature type="repeat" description="TPR" evidence="13">
    <location>
        <begin position="919"/>
        <end position="952"/>
    </location>
</feature>
<dbReference type="InterPro" id="IPR013618">
    <property type="entry name" value="TMTC_DUF1736"/>
</dbReference>